<protein>
    <submittedName>
        <fullName evidence="7">Methyl-accepting chemotaxis protein mcpC</fullName>
    </submittedName>
</protein>
<name>A0A485C885_KLUCR</name>
<evidence type="ECO:0000313" key="8">
    <source>
        <dbReference type="Proteomes" id="UP000401081"/>
    </source>
</evidence>
<dbReference type="InterPro" id="IPR033479">
    <property type="entry name" value="dCache_1"/>
</dbReference>
<keyword evidence="5" id="KW-0472">Membrane</keyword>
<reference evidence="7 8" key="1">
    <citation type="submission" date="2019-03" db="EMBL/GenBank/DDBJ databases">
        <authorList>
            <consortium name="Pathogen Informatics"/>
        </authorList>
    </citation>
    <scope>NUCLEOTIDE SEQUENCE [LARGE SCALE GENOMIC DNA]</scope>
    <source>
        <strain evidence="7 8">NCTC12993</strain>
    </source>
</reference>
<evidence type="ECO:0000313" key="7">
    <source>
        <dbReference type="EMBL" id="VFS81634.1"/>
    </source>
</evidence>
<dbReference type="Gene3D" id="3.30.450.20">
    <property type="entry name" value="PAS domain"/>
    <property type="match status" value="1"/>
</dbReference>
<dbReference type="Proteomes" id="UP000401081">
    <property type="component" value="Unassembled WGS sequence"/>
</dbReference>
<gene>
    <name evidence="7" type="primary">mcpC</name>
    <name evidence="7" type="ORF">NCTC12993_06069</name>
</gene>
<dbReference type="CDD" id="cd18773">
    <property type="entry name" value="PDC1_HK_sensor"/>
    <property type="match status" value="1"/>
</dbReference>
<comment type="subcellular location">
    <subcellularLocation>
        <location evidence="1">Cell membrane</location>
        <topology evidence="1">Multi-pass membrane protein</topology>
    </subcellularLocation>
</comment>
<keyword evidence="8" id="KW-1185">Reference proteome</keyword>
<keyword evidence="3" id="KW-0812">Transmembrane</keyword>
<sequence>MSRFTANASKANIETPLNEIKMIFRSLSSNIDENDIERYLDNRPTDLNTVIAAITDSTVFFNNVMISNATDKYRIYPNVELTRFAPRSRPWYPLTAAKDFISYSDPYISAISDVNGTTKSKKKSITVSMNLFDKSSDFIGNIAFDLDLKSISSTINNKTPPYNGKFLIASSSGDVGAQ</sequence>
<dbReference type="EMBL" id="CAADJD010000025">
    <property type="protein sequence ID" value="VFS81634.1"/>
    <property type="molecule type" value="Genomic_DNA"/>
</dbReference>
<evidence type="ECO:0000256" key="1">
    <source>
        <dbReference type="ARBA" id="ARBA00004651"/>
    </source>
</evidence>
<evidence type="ECO:0000256" key="5">
    <source>
        <dbReference type="ARBA" id="ARBA00023136"/>
    </source>
</evidence>
<evidence type="ECO:0000256" key="3">
    <source>
        <dbReference type="ARBA" id="ARBA00022692"/>
    </source>
</evidence>
<dbReference type="GO" id="GO:0005886">
    <property type="term" value="C:plasma membrane"/>
    <property type="evidence" value="ECO:0007669"/>
    <property type="project" value="UniProtKB-SubCell"/>
</dbReference>
<accession>A0A485C885</accession>
<feature type="domain" description="Cache" evidence="6">
    <location>
        <begin position="4"/>
        <end position="175"/>
    </location>
</feature>
<dbReference type="AlphaFoldDB" id="A0A485C885"/>
<evidence type="ECO:0000259" key="6">
    <source>
        <dbReference type="Pfam" id="PF02743"/>
    </source>
</evidence>
<dbReference type="Pfam" id="PF02743">
    <property type="entry name" value="dCache_1"/>
    <property type="match status" value="1"/>
</dbReference>
<evidence type="ECO:0000256" key="4">
    <source>
        <dbReference type="ARBA" id="ARBA00022989"/>
    </source>
</evidence>
<proteinExistence type="predicted"/>
<organism evidence="7 8">
    <name type="scientific">Kluyvera cryocrescens</name>
    <name type="common">Kluyvera citrophila</name>
    <dbReference type="NCBI Taxonomy" id="580"/>
    <lineage>
        <taxon>Bacteria</taxon>
        <taxon>Pseudomonadati</taxon>
        <taxon>Pseudomonadota</taxon>
        <taxon>Gammaproteobacteria</taxon>
        <taxon>Enterobacterales</taxon>
        <taxon>Enterobacteriaceae</taxon>
        <taxon>Kluyvera</taxon>
    </lineage>
</organism>
<keyword evidence="4" id="KW-1133">Transmembrane helix</keyword>
<keyword evidence="2" id="KW-1003">Cell membrane</keyword>
<evidence type="ECO:0000256" key="2">
    <source>
        <dbReference type="ARBA" id="ARBA00022475"/>
    </source>
</evidence>